<proteinExistence type="predicted"/>
<dbReference type="InterPro" id="IPR050490">
    <property type="entry name" value="Bact_solute-bd_prot1"/>
</dbReference>
<accession>A0A1V4IJV1</accession>
<protein>
    <submittedName>
        <fullName evidence="7">Lipoprotein LipO</fullName>
    </submittedName>
</protein>
<sequence>MKNRALRMSVILMTAMMAVSLIGCKSSKDTSESKENVKNPALRAAMTTPYGKYPQTVKYTVGITAANYGALKGTPYKGDNDSNNAWTRYAKKKLNVKSENTFVANNGDDYNQKVSMAIVSGKIPDIMCVSDYDTLKQLYENGLIADLSNVYKTCASEKIKDIYDSYGNRCLDTARFDGKLMALPTTEISHGPGVLWLRKDWMDKLGLADPKTIDDVENILQQFSDKNPGGNAQGKTVGLVVSNKVAGTSGGAYMVNNIFSLYGAFPQQWLNDGTGKAVYGSIQPQMKTALGKLSEMYSKGLIDKQFAVRTTDDCKALLTSGKSGAVMDNWWGSWTVADTLKLNPKAKWVPYVAPVAKDDSLTMFTGNPNSSYVVVRKGYKHPELAMKLASLQFDYERYEDKNAKSIQEINDYNKYNVGGGLLATNIDYYDAFVRQGKRIQKALETGKTSGLNNLDMSSYNSYKTYLQNVKAGKPIDSNAWAGYTSSIKCAQLVANSKIKEVKPIFFGNTASMSLKWPTLSKMELEMYLKIITGEQSVSSFDTFVDRWKKAGGEQITQEVNKALTSK</sequence>
<keyword evidence="8" id="KW-1185">Reference proteome</keyword>
<gene>
    <name evidence="7" type="primary">lipO_11</name>
    <name evidence="7" type="ORF">CLORY_29990</name>
</gene>
<dbReference type="EMBL" id="MZGV01000036">
    <property type="protein sequence ID" value="OPJ60025.1"/>
    <property type="molecule type" value="Genomic_DNA"/>
</dbReference>
<evidence type="ECO:0000313" key="7">
    <source>
        <dbReference type="EMBL" id="OPJ60025.1"/>
    </source>
</evidence>
<keyword evidence="4" id="KW-0564">Palmitate</keyword>
<dbReference type="STRING" id="1450648.CLORY_29990"/>
<dbReference type="InterPro" id="IPR006059">
    <property type="entry name" value="SBP"/>
</dbReference>
<evidence type="ECO:0000256" key="5">
    <source>
        <dbReference type="ARBA" id="ARBA00023288"/>
    </source>
</evidence>
<dbReference type="PANTHER" id="PTHR43649:SF33">
    <property type="entry name" value="POLYGALACTURONAN_RHAMNOGALACTURONAN-BINDING PROTEIN YTCQ"/>
    <property type="match status" value="1"/>
</dbReference>
<dbReference type="SUPFAM" id="SSF53850">
    <property type="entry name" value="Periplasmic binding protein-like II"/>
    <property type="match status" value="1"/>
</dbReference>
<keyword evidence="5 7" id="KW-0449">Lipoprotein</keyword>
<feature type="signal peptide" evidence="6">
    <location>
        <begin position="1"/>
        <end position="18"/>
    </location>
</feature>
<evidence type="ECO:0000256" key="2">
    <source>
        <dbReference type="ARBA" id="ARBA00022729"/>
    </source>
</evidence>
<dbReference type="RefSeq" id="WP_079425875.1">
    <property type="nucleotide sequence ID" value="NZ_MZGV01000036.1"/>
</dbReference>
<evidence type="ECO:0000256" key="4">
    <source>
        <dbReference type="ARBA" id="ARBA00023139"/>
    </source>
</evidence>
<dbReference type="Gene3D" id="3.40.190.10">
    <property type="entry name" value="Periplasmic binding protein-like II"/>
    <property type="match status" value="2"/>
</dbReference>
<evidence type="ECO:0000256" key="6">
    <source>
        <dbReference type="SAM" id="SignalP"/>
    </source>
</evidence>
<keyword evidence="1" id="KW-1003">Cell membrane</keyword>
<dbReference type="Proteomes" id="UP000190080">
    <property type="component" value="Unassembled WGS sequence"/>
</dbReference>
<keyword evidence="2 6" id="KW-0732">Signal</keyword>
<keyword evidence="3" id="KW-0472">Membrane</keyword>
<reference evidence="7 8" key="1">
    <citation type="submission" date="2017-03" db="EMBL/GenBank/DDBJ databases">
        <title>Genome sequence of Clostridium oryzae DSM 28571.</title>
        <authorList>
            <person name="Poehlein A."/>
            <person name="Daniel R."/>
        </authorList>
    </citation>
    <scope>NUCLEOTIDE SEQUENCE [LARGE SCALE GENOMIC DNA]</scope>
    <source>
        <strain evidence="7 8">DSM 28571</strain>
    </source>
</reference>
<comment type="caution">
    <text evidence="7">The sequence shown here is derived from an EMBL/GenBank/DDBJ whole genome shotgun (WGS) entry which is preliminary data.</text>
</comment>
<feature type="chain" id="PRO_5039603341" evidence="6">
    <location>
        <begin position="19"/>
        <end position="566"/>
    </location>
</feature>
<organism evidence="7 8">
    <name type="scientific">Clostridium oryzae</name>
    <dbReference type="NCBI Taxonomy" id="1450648"/>
    <lineage>
        <taxon>Bacteria</taxon>
        <taxon>Bacillati</taxon>
        <taxon>Bacillota</taxon>
        <taxon>Clostridia</taxon>
        <taxon>Eubacteriales</taxon>
        <taxon>Clostridiaceae</taxon>
        <taxon>Clostridium</taxon>
    </lineage>
</organism>
<dbReference type="Pfam" id="PF01547">
    <property type="entry name" value="SBP_bac_1"/>
    <property type="match status" value="1"/>
</dbReference>
<dbReference type="PANTHER" id="PTHR43649">
    <property type="entry name" value="ARABINOSE-BINDING PROTEIN-RELATED"/>
    <property type="match status" value="1"/>
</dbReference>
<name>A0A1V4IJV1_9CLOT</name>
<evidence type="ECO:0000313" key="8">
    <source>
        <dbReference type="Proteomes" id="UP000190080"/>
    </source>
</evidence>
<evidence type="ECO:0000256" key="3">
    <source>
        <dbReference type="ARBA" id="ARBA00023136"/>
    </source>
</evidence>
<dbReference type="PROSITE" id="PS51257">
    <property type="entry name" value="PROKAR_LIPOPROTEIN"/>
    <property type="match status" value="1"/>
</dbReference>
<dbReference type="OrthoDB" id="2650856at2"/>
<evidence type="ECO:0000256" key="1">
    <source>
        <dbReference type="ARBA" id="ARBA00022475"/>
    </source>
</evidence>
<dbReference type="AlphaFoldDB" id="A0A1V4IJV1"/>